<proteinExistence type="predicted"/>
<feature type="region of interest" description="Disordered" evidence="1">
    <location>
        <begin position="520"/>
        <end position="547"/>
    </location>
</feature>
<dbReference type="GeneID" id="54478144"/>
<protein>
    <submittedName>
        <fullName evidence="2">Uncharacterized protein</fullName>
    </submittedName>
</protein>
<dbReference type="AlphaFoldDB" id="A0A6A6PVF0"/>
<gene>
    <name evidence="2" type="ORF">BDY17DRAFT_324176</name>
</gene>
<dbReference type="EMBL" id="MU001635">
    <property type="protein sequence ID" value="KAF2483443.1"/>
    <property type="molecule type" value="Genomic_DNA"/>
</dbReference>
<feature type="compositionally biased region" description="Polar residues" evidence="1">
    <location>
        <begin position="315"/>
        <end position="329"/>
    </location>
</feature>
<accession>A0A6A6PVF0</accession>
<feature type="compositionally biased region" description="Polar residues" evidence="1">
    <location>
        <begin position="338"/>
        <end position="362"/>
    </location>
</feature>
<name>A0A6A6PVF0_9PEZI</name>
<reference evidence="2" key="1">
    <citation type="journal article" date="2020" name="Stud. Mycol.">
        <title>101 Dothideomycetes genomes: a test case for predicting lifestyles and emergence of pathogens.</title>
        <authorList>
            <person name="Haridas S."/>
            <person name="Albert R."/>
            <person name="Binder M."/>
            <person name="Bloem J."/>
            <person name="Labutti K."/>
            <person name="Salamov A."/>
            <person name="Andreopoulos B."/>
            <person name="Baker S."/>
            <person name="Barry K."/>
            <person name="Bills G."/>
            <person name="Bluhm B."/>
            <person name="Cannon C."/>
            <person name="Castanera R."/>
            <person name="Culley D."/>
            <person name="Daum C."/>
            <person name="Ezra D."/>
            <person name="Gonzalez J."/>
            <person name="Henrissat B."/>
            <person name="Kuo A."/>
            <person name="Liang C."/>
            <person name="Lipzen A."/>
            <person name="Lutzoni F."/>
            <person name="Magnuson J."/>
            <person name="Mondo S."/>
            <person name="Nolan M."/>
            <person name="Ohm R."/>
            <person name="Pangilinan J."/>
            <person name="Park H.-J."/>
            <person name="Ramirez L."/>
            <person name="Alfaro M."/>
            <person name="Sun H."/>
            <person name="Tritt A."/>
            <person name="Yoshinaga Y."/>
            <person name="Zwiers L.-H."/>
            <person name="Turgeon B."/>
            <person name="Goodwin S."/>
            <person name="Spatafora J."/>
            <person name="Crous P."/>
            <person name="Grigoriev I."/>
        </authorList>
    </citation>
    <scope>NUCLEOTIDE SEQUENCE</scope>
    <source>
        <strain evidence="2">CBS 113389</strain>
    </source>
</reference>
<feature type="compositionally biased region" description="Polar residues" evidence="1">
    <location>
        <begin position="536"/>
        <end position="547"/>
    </location>
</feature>
<organism evidence="2 3">
    <name type="scientific">Neohortaea acidophila</name>
    <dbReference type="NCBI Taxonomy" id="245834"/>
    <lineage>
        <taxon>Eukaryota</taxon>
        <taxon>Fungi</taxon>
        <taxon>Dikarya</taxon>
        <taxon>Ascomycota</taxon>
        <taxon>Pezizomycotina</taxon>
        <taxon>Dothideomycetes</taxon>
        <taxon>Dothideomycetidae</taxon>
        <taxon>Mycosphaerellales</taxon>
        <taxon>Teratosphaeriaceae</taxon>
        <taxon>Neohortaea</taxon>
    </lineage>
</organism>
<dbReference type="RefSeq" id="XP_033590013.1">
    <property type="nucleotide sequence ID" value="XM_033737142.1"/>
</dbReference>
<sequence length="665" mass="71089">MSAKAMKTASRIPIPDSKKATVIDVKKNRLSGSMLVKPSPSFGSRRLASPEALKVLENGKMRRQLKRMPTDGSLQRIRTERMWEMESNATVSTDAPSLSYSLDTSPDGTLAPSSPDGHHAATDSSDTDDAGSSPPAQPYCPGLSPYNKAAHLLDATFDGSHSDSEGDQGLRRFKATAPPTNSPFTAPLPTIPSEALLSVADMHRHDHPSSELSLALSHLEGKGSPPKTDVDRQTLLNMFGHLKRSLDKSKKKSVSLAENAAMAEKYLAKNSSVESNMGEMVRNEVGAGNASDTMSRLETTSSVCGENGEAAAMSKWSSSTPSDNATSPSAEHFASGQALHSVNSRKSNTVSAGSVNTTTSIGYPSRTPAVPDNLSAQTPEAAATPPPVARRRSSPTLGKTSQAHLPGSVRAARQGMKEGTASFARTTASSESKKTSRIPALSPKTGSPQEVLSRGRKPTSVRKSQSQAVNTSKSKVQRPRSRSRYVLDKINGLFSGRRERQSEEIPPVPRIDEKVFNRISPNHMNGSAITPDKVPTASTSGAPQLPNTLRASLSSQIALHGFSVGETGVNEDEHDDSSRSVENLTEHIVGRAQMELNPHRKARLLNFAKVLNDSLLSAREARISAETAQDAAKHAQLAYEMTQKSLAMLHKLAAAMARVSHPAKR</sequence>
<feature type="region of interest" description="Disordered" evidence="1">
    <location>
        <begin position="87"/>
        <end position="145"/>
    </location>
</feature>
<feature type="compositionally biased region" description="Polar residues" evidence="1">
    <location>
        <begin position="87"/>
        <end position="107"/>
    </location>
</feature>
<feature type="region of interest" description="Disordered" evidence="1">
    <location>
        <begin position="309"/>
        <end position="484"/>
    </location>
</feature>
<dbReference type="OrthoDB" id="3896449at2759"/>
<evidence type="ECO:0000313" key="2">
    <source>
        <dbReference type="EMBL" id="KAF2483443.1"/>
    </source>
</evidence>
<evidence type="ECO:0000313" key="3">
    <source>
        <dbReference type="Proteomes" id="UP000799767"/>
    </source>
</evidence>
<evidence type="ECO:0000256" key="1">
    <source>
        <dbReference type="SAM" id="MobiDB-lite"/>
    </source>
</evidence>
<feature type="region of interest" description="Disordered" evidence="1">
    <location>
        <begin position="157"/>
        <end position="189"/>
    </location>
</feature>
<feature type="compositionally biased region" description="Basic and acidic residues" evidence="1">
    <location>
        <begin position="160"/>
        <end position="170"/>
    </location>
</feature>
<dbReference type="Proteomes" id="UP000799767">
    <property type="component" value="Unassembled WGS sequence"/>
</dbReference>
<feature type="compositionally biased region" description="Polar residues" evidence="1">
    <location>
        <begin position="461"/>
        <end position="474"/>
    </location>
</feature>
<keyword evidence="3" id="KW-1185">Reference proteome</keyword>